<dbReference type="SUPFAM" id="SSF50242">
    <property type="entry name" value="TIMP-like"/>
    <property type="match status" value="1"/>
</dbReference>
<dbReference type="AlphaFoldDB" id="A0A1I7ZIF4"/>
<evidence type="ECO:0000256" key="1">
    <source>
        <dbReference type="SAM" id="SignalP"/>
    </source>
</evidence>
<feature type="chain" id="PRO_5009313497" evidence="1">
    <location>
        <begin position="17"/>
        <end position="128"/>
    </location>
</feature>
<dbReference type="InterPro" id="IPR008993">
    <property type="entry name" value="TIMP-like_OB-fold"/>
</dbReference>
<evidence type="ECO:0000313" key="2">
    <source>
        <dbReference type="Proteomes" id="UP000095287"/>
    </source>
</evidence>
<accession>A0A1I7ZIF4</accession>
<name>A0A1I7ZIF4_9BILA</name>
<proteinExistence type="predicted"/>
<protein>
    <submittedName>
        <fullName evidence="3">Cystatin domain-containing protein</fullName>
    </submittedName>
</protein>
<dbReference type="WBParaSite" id="L893_g26739.t1">
    <property type="protein sequence ID" value="L893_g26739.t1"/>
    <property type="gene ID" value="L893_g26739"/>
</dbReference>
<feature type="signal peptide" evidence="1">
    <location>
        <begin position="1"/>
        <end position="16"/>
    </location>
</feature>
<keyword evidence="2" id="KW-1185">Reference proteome</keyword>
<reference evidence="3" key="1">
    <citation type="submission" date="2016-11" db="UniProtKB">
        <authorList>
            <consortium name="WormBaseParasite"/>
        </authorList>
    </citation>
    <scope>IDENTIFICATION</scope>
</reference>
<dbReference type="Proteomes" id="UP000095287">
    <property type="component" value="Unplaced"/>
</dbReference>
<sequence length="128" mass="14517">MFRLLLTTVLLGATLGSVCKVFFSKVEFIGDAFLYSDFAVRFKIVKIESPEEQTHRLVLVYRIKAVKVFKDKYDFFTKGKVITAVVFNSPKLALDSEYIVSGWKEGYYPKKCQVLSSPSLWAPVNGTC</sequence>
<keyword evidence="1" id="KW-0732">Signal</keyword>
<organism evidence="2 3">
    <name type="scientific">Steinernema glaseri</name>
    <dbReference type="NCBI Taxonomy" id="37863"/>
    <lineage>
        <taxon>Eukaryota</taxon>
        <taxon>Metazoa</taxon>
        <taxon>Ecdysozoa</taxon>
        <taxon>Nematoda</taxon>
        <taxon>Chromadorea</taxon>
        <taxon>Rhabditida</taxon>
        <taxon>Tylenchina</taxon>
        <taxon>Panagrolaimomorpha</taxon>
        <taxon>Strongyloidoidea</taxon>
        <taxon>Steinernematidae</taxon>
        <taxon>Steinernema</taxon>
    </lineage>
</organism>
<evidence type="ECO:0000313" key="3">
    <source>
        <dbReference type="WBParaSite" id="L893_g26739.t1"/>
    </source>
</evidence>